<dbReference type="GO" id="GO:0000160">
    <property type="term" value="P:phosphorelay signal transduction system"/>
    <property type="evidence" value="ECO:0007669"/>
    <property type="project" value="UniProtKB-KW"/>
</dbReference>
<dbReference type="InterPro" id="IPR001789">
    <property type="entry name" value="Sig_transdc_resp-reg_receiver"/>
</dbReference>
<evidence type="ECO:0000313" key="5">
    <source>
        <dbReference type="EMBL" id="NUU63130.1"/>
    </source>
</evidence>
<evidence type="ECO:0000259" key="4">
    <source>
        <dbReference type="PROSITE" id="PS50110"/>
    </source>
</evidence>
<feature type="domain" description="Response regulatory" evidence="4">
    <location>
        <begin position="3"/>
        <end position="119"/>
    </location>
</feature>
<dbReference type="Proteomes" id="UP000564806">
    <property type="component" value="Unassembled WGS sequence"/>
</dbReference>
<feature type="modified residue" description="4-aspartylphosphate" evidence="3">
    <location>
        <position position="53"/>
    </location>
</feature>
<comment type="caution">
    <text evidence="5">The sequence shown here is derived from an EMBL/GenBank/DDBJ whole genome shotgun (WGS) entry which is preliminary data.</text>
</comment>
<dbReference type="Gene3D" id="3.40.50.2300">
    <property type="match status" value="1"/>
</dbReference>
<keyword evidence="2" id="KW-0902">Two-component regulatory system</keyword>
<dbReference type="PANTHER" id="PTHR44591">
    <property type="entry name" value="STRESS RESPONSE REGULATOR PROTEIN 1"/>
    <property type="match status" value="1"/>
</dbReference>
<accession>A0A850ETH7</accession>
<name>A0A850ETH7_9BACL</name>
<dbReference type="InterPro" id="IPR011006">
    <property type="entry name" value="CheY-like_superfamily"/>
</dbReference>
<dbReference type="SUPFAM" id="SSF52172">
    <property type="entry name" value="CheY-like"/>
    <property type="match status" value="1"/>
</dbReference>
<dbReference type="PROSITE" id="PS50110">
    <property type="entry name" value="RESPONSE_REGULATORY"/>
    <property type="match status" value="1"/>
</dbReference>
<keyword evidence="1 3" id="KW-0597">Phosphoprotein</keyword>
<evidence type="ECO:0000256" key="1">
    <source>
        <dbReference type="ARBA" id="ARBA00022553"/>
    </source>
</evidence>
<gene>
    <name evidence="5" type="ORF">HPT30_22520</name>
</gene>
<proteinExistence type="predicted"/>
<keyword evidence="6" id="KW-1185">Reference proteome</keyword>
<dbReference type="SMART" id="SM00448">
    <property type="entry name" value="REC"/>
    <property type="match status" value="1"/>
</dbReference>
<evidence type="ECO:0000256" key="2">
    <source>
        <dbReference type="ARBA" id="ARBA00023012"/>
    </source>
</evidence>
<reference evidence="5" key="1">
    <citation type="submission" date="2020-06" db="EMBL/GenBank/DDBJ databases">
        <title>Paenibacillus sp. nov., isolated from soil.</title>
        <authorList>
            <person name="Seo Y.L."/>
        </authorList>
    </citation>
    <scope>NUCLEOTIDE SEQUENCE [LARGE SCALE GENOMIC DNA]</scope>
    <source>
        <strain evidence="5">JW14</strain>
    </source>
</reference>
<dbReference type="RefSeq" id="WP_175373562.1">
    <property type="nucleotide sequence ID" value="NZ_JABWCS010000218.1"/>
</dbReference>
<organism evidence="5 6">
    <name type="scientific">Paenibacillus agri</name>
    <dbReference type="NCBI Taxonomy" id="2744309"/>
    <lineage>
        <taxon>Bacteria</taxon>
        <taxon>Bacillati</taxon>
        <taxon>Bacillota</taxon>
        <taxon>Bacilli</taxon>
        <taxon>Bacillales</taxon>
        <taxon>Paenibacillaceae</taxon>
        <taxon>Paenibacillus</taxon>
    </lineage>
</organism>
<evidence type="ECO:0000256" key="3">
    <source>
        <dbReference type="PROSITE-ProRule" id="PRU00169"/>
    </source>
</evidence>
<dbReference type="Pfam" id="PF00072">
    <property type="entry name" value="Response_reg"/>
    <property type="match status" value="1"/>
</dbReference>
<protein>
    <submittedName>
        <fullName evidence="5">Response regulator</fullName>
    </submittedName>
</protein>
<evidence type="ECO:0000313" key="6">
    <source>
        <dbReference type="Proteomes" id="UP000564806"/>
    </source>
</evidence>
<dbReference type="InterPro" id="IPR050595">
    <property type="entry name" value="Bact_response_regulator"/>
</dbReference>
<dbReference type="EMBL" id="JABWCS010000218">
    <property type="protein sequence ID" value="NUU63130.1"/>
    <property type="molecule type" value="Genomic_DNA"/>
</dbReference>
<sequence length="120" mass="13756">MQKVLVVDDEEVLRMLITDTLEDLEDVEIYTAENGEDALEKLEADTYDLVILDYMMPKMTGIEVLGQVDDEKKKNTPFLMLTAKAQEMDRNRAIEAGVRYFMPKPFSPLELLQVVEGILK</sequence>
<dbReference type="AlphaFoldDB" id="A0A850ETH7"/>
<dbReference type="PANTHER" id="PTHR44591:SF14">
    <property type="entry name" value="PROTEIN PILG"/>
    <property type="match status" value="1"/>
</dbReference>